<evidence type="ECO:0000256" key="2">
    <source>
        <dbReference type="ARBA" id="ARBA00009045"/>
    </source>
</evidence>
<organism evidence="8 9">
    <name type="scientific">Malus domestica</name>
    <name type="common">Apple</name>
    <name type="synonym">Pyrus malus</name>
    <dbReference type="NCBI Taxonomy" id="3750"/>
    <lineage>
        <taxon>Eukaryota</taxon>
        <taxon>Viridiplantae</taxon>
        <taxon>Streptophyta</taxon>
        <taxon>Embryophyta</taxon>
        <taxon>Tracheophyta</taxon>
        <taxon>Spermatophyta</taxon>
        <taxon>Magnoliopsida</taxon>
        <taxon>eudicotyledons</taxon>
        <taxon>Gunneridae</taxon>
        <taxon>Pentapetalae</taxon>
        <taxon>rosids</taxon>
        <taxon>fabids</taxon>
        <taxon>Rosales</taxon>
        <taxon>Rosaceae</taxon>
        <taxon>Amygdaloideae</taxon>
        <taxon>Maleae</taxon>
        <taxon>Malus</taxon>
    </lineage>
</organism>
<protein>
    <recommendedName>
        <fullName evidence="7">Peptidase S54 rhomboid domain-containing protein</fullName>
    </recommendedName>
</protein>
<keyword evidence="9" id="KW-1185">Reference proteome</keyword>
<feature type="transmembrane region" description="Helical" evidence="6">
    <location>
        <begin position="98"/>
        <end position="116"/>
    </location>
</feature>
<keyword evidence="5 6" id="KW-0472">Membrane</keyword>
<gene>
    <name evidence="8" type="ORF">DVH24_018743</name>
</gene>
<evidence type="ECO:0000256" key="5">
    <source>
        <dbReference type="ARBA" id="ARBA00023136"/>
    </source>
</evidence>
<dbReference type="SUPFAM" id="SSF144091">
    <property type="entry name" value="Rhomboid-like"/>
    <property type="match status" value="1"/>
</dbReference>
<comment type="subcellular location">
    <subcellularLocation>
        <location evidence="1">Membrane</location>
        <topology evidence="1">Multi-pass membrane protein</topology>
    </subcellularLocation>
</comment>
<dbReference type="GO" id="GO:0016020">
    <property type="term" value="C:membrane"/>
    <property type="evidence" value="ECO:0007669"/>
    <property type="project" value="UniProtKB-SubCell"/>
</dbReference>
<dbReference type="InterPro" id="IPR022764">
    <property type="entry name" value="Peptidase_S54_rhomboid_dom"/>
</dbReference>
<evidence type="ECO:0000313" key="8">
    <source>
        <dbReference type="EMBL" id="RXH71388.1"/>
    </source>
</evidence>
<keyword evidence="4 6" id="KW-1133">Transmembrane helix</keyword>
<dbReference type="InterPro" id="IPR035952">
    <property type="entry name" value="Rhomboid-like_sf"/>
</dbReference>
<keyword evidence="3 6" id="KW-0812">Transmembrane</keyword>
<evidence type="ECO:0000256" key="3">
    <source>
        <dbReference type="ARBA" id="ARBA00022692"/>
    </source>
</evidence>
<feature type="transmembrane region" description="Helical" evidence="6">
    <location>
        <begin position="71"/>
        <end position="92"/>
    </location>
</feature>
<proteinExistence type="inferred from homology"/>
<evidence type="ECO:0000256" key="6">
    <source>
        <dbReference type="SAM" id="Phobius"/>
    </source>
</evidence>
<evidence type="ECO:0000313" key="9">
    <source>
        <dbReference type="Proteomes" id="UP000290289"/>
    </source>
</evidence>
<comment type="caution">
    <text evidence="8">The sequence shown here is derived from an EMBL/GenBank/DDBJ whole genome shotgun (WGS) entry which is preliminary data.</text>
</comment>
<dbReference type="Gene3D" id="1.20.1540.10">
    <property type="entry name" value="Rhomboid-like"/>
    <property type="match status" value="1"/>
</dbReference>
<dbReference type="GO" id="GO:0004252">
    <property type="term" value="F:serine-type endopeptidase activity"/>
    <property type="evidence" value="ECO:0007669"/>
    <property type="project" value="InterPro"/>
</dbReference>
<evidence type="ECO:0000256" key="4">
    <source>
        <dbReference type="ARBA" id="ARBA00022989"/>
    </source>
</evidence>
<comment type="similarity">
    <text evidence="2">Belongs to the peptidase S54 family.</text>
</comment>
<name>A0A498HIR6_MALDO</name>
<feature type="domain" description="Peptidase S54 rhomboid" evidence="7">
    <location>
        <begin position="71"/>
        <end position="119"/>
    </location>
</feature>
<dbReference type="Proteomes" id="UP000290289">
    <property type="component" value="Chromosome 16"/>
</dbReference>
<dbReference type="STRING" id="3750.A0A498HIR6"/>
<dbReference type="AlphaFoldDB" id="A0A498HIR6"/>
<evidence type="ECO:0000256" key="1">
    <source>
        <dbReference type="ARBA" id="ARBA00004141"/>
    </source>
</evidence>
<dbReference type="EMBL" id="RDQH01000342">
    <property type="protein sequence ID" value="RXH71388.1"/>
    <property type="molecule type" value="Genomic_DNA"/>
</dbReference>
<reference evidence="8 9" key="1">
    <citation type="submission" date="2018-10" db="EMBL/GenBank/DDBJ databases">
        <title>A high-quality apple genome assembly.</title>
        <authorList>
            <person name="Hu J."/>
        </authorList>
    </citation>
    <scope>NUCLEOTIDE SEQUENCE [LARGE SCALE GENOMIC DNA]</scope>
    <source>
        <strain evidence="9">cv. HFTH1</strain>
        <tissue evidence="8">Young leaf</tissue>
    </source>
</reference>
<sequence>MTKMYPNSANANIVPSYEPRRLNNSGFDDETTTVLNIVEKVCAAQLQWVHSVQPQEPLLVQQRNSRCFYSAVKMFEVTNVVSIIVALAAASINEAPAVGASGAVFGLVGSLAVFVMRHRGIDNWGHERLLWLNSPQTNNGLHHSSVYHVSVTLVQQVPGK</sequence>
<accession>A0A498HIR6</accession>
<dbReference type="Pfam" id="PF01694">
    <property type="entry name" value="Rhomboid"/>
    <property type="match status" value="1"/>
</dbReference>
<evidence type="ECO:0000259" key="7">
    <source>
        <dbReference type="Pfam" id="PF01694"/>
    </source>
</evidence>